<evidence type="ECO:0008006" key="3">
    <source>
        <dbReference type="Google" id="ProtNLM"/>
    </source>
</evidence>
<protein>
    <recommendedName>
        <fullName evidence="3">RNA ligase domain-containing protein</fullName>
    </recommendedName>
</protein>
<gene>
    <name evidence="1" type="ORF">HDU87_004956</name>
</gene>
<reference evidence="1" key="1">
    <citation type="submission" date="2020-05" db="EMBL/GenBank/DDBJ databases">
        <title>Phylogenomic resolution of chytrid fungi.</title>
        <authorList>
            <person name="Stajich J.E."/>
            <person name="Amses K."/>
            <person name="Simmons R."/>
            <person name="Seto K."/>
            <person name="Myers J."/>
            <person name="Bonds A."/>
            <person name="Quandt C.A."/>
            <person name="Barry K."/>
            <person name="Liu P."/>
            <person name="Grigoriev I."/>
            <person name="Longcore J.E."/>
            <person name="James T.Y."/>
        </authorList>
    </citation>
    <scope>NUCLEOTIDE SEQUENCE</scope>
    <source>
        <strain evidence="1">JEL0379</strain>
    </source>
</reference>
<name>A0AAD5XLH0_9FUNG</name>
<evidence type="ECO:0000313" key="2">
    <source>
        <dbReference type="Proteomes" id="UP001212152"/>
    </source>
</evidence>
<evidence type="ECO:0000313" key="1">
    <source>
        <dbReference type="EMBL" id="KAJ3176628.1"/>
    </source>
</evidence>
<accession>A0AAD5XLH0</accession>
<sequence length="381" mass="43233">MPVHTSFPSIKHFADARKELRKYYKLAEAQNGHQPPACVTLRGTIKLHGTHADIVFTNFRNTNNIADEVRADVHFQSRNRVIRKDQDNCGFATHMEEVGADALWEAIAKPALKIFRTTRRPKDMYLSPGDDDNADDAAASLAGLSFQDKDDSSIQQLMIAGEYCGGDIQKGVALSGLPRMFVIFGIQINGTFQDPYDYRDLQLPEQRIYNIFRVAPYRVSLDLSLFDDTVSDSLKQITDDVERECPYSKSFNVSGIGEGVVWCVEEFPHCTRFYFKVKGAEHATSRVARGPKTAREQAMLGNARNFARLALPDARLQQGLDYFREMNLEMSIQNIATYLQWVVNDVFKEEADEILEAGLYERSLIKELSKIAAVFYRRKCC</sequence>
<dbReference type="Proteomes" id="UP001212152">
    <property type="component" value="Unassembled WGS sequence"/>
</dbReference>
<proteinExistence type="predicted"/>
<dbReference type="EMBL" id="JADGJQ010000039">
    <property type="protein sequence ID" value="KAJ3176628.1"/>
    <property type="molecule type" value="Genomic_DNA"/>
</dbReference>
<keyword evidence="2" id="KW-1185">Reference proteome</keyword>
<dbReference type="SUPFAM" id="SSF56091">
    <property type="entry name" value="DNA ligase/mRNA capping enzyme, catalytic domain"/>
    <property type="match status" value="1"/>
</dbReference>
<organism evidence="1 2">
    <name type="scientific">Geranomyces variabilis</name>
    <dbReference type="NCBI Taxonomy" id="109894"/>
    <lineage>
        <taxon>Eukaryota</taxon>
        <taxon>Fungi</taxon>
        <taxon>Fungi incertae sedis</taxon>
        <taxon>Chytridiomycota</taxon>
        <taxon>Chytridiomycota incertae sedis</taxon>
        <taxon>Chytridiomycetes</taxon>
        <taxon>Spizellomycetales</taxon>
        <taxon>Powellomycetaceae</taxon>
        <taxon>Geranomyces</taxon>
    </lineage>
</organism>
<dbReference type="Gene3D" id="3.30.470.30">
    <property type="entry name" value="DNA ligase/mRNA capping enzyme"/>
    <property type="match status" value="1"/>
</dbReference>
<dbReference type="AlphaFoldDB" id="A0AAD5XLH0"/>
<comment type="caution">
    <text evidence="1">The sequence shown here is derived from an EMBL/GenBank/DDBJ whole genome shotgun (WGS) entry which is preliminary data.</text>
</comment>